<name>A0AA35TFX5_GEOBA</name>
<dbReference type="EMBL" id="CASHTH010003559">
    <property type="protein sequence ID" value="CAI8046387.1"/>
    <property type="molecule type" value="Genomic_DNA"/>
</dbReference>
<evidence type="ECO:0000256" key="5">
    <source>
        <dbReference type="ARBA" id="ARBA00046893"/>
    </source>
</evidence>
<dbReference type="AlphaFoldDB" id="A0AA35TFX5"/>
<accession>A0AA35TFX5</accession>
<organism evidence="7 8">
    <name type="scientific">Geodia barretti</name>
    <name type="common">Barrett's horny sponge</name>
    <dbReference type="NCBI Taxonomy" id="519541"/>
    <lineage>
        <taxon>Eukaryota</taxon>
        <taxon>Metazoa</taxon>
        <taxon>Porifera</taxon>
        <taxon>Demospongiae</taxon>
        <taxon>Heteroscleromorpha</taxon>
        <taxon>Tetractinellida</taxon>
        <taxon>Astrophorina</taxon>
        <taxon>Geodiidae</taxon>
        <taxon>Geodia</taxon>
    </lineage>
</organism>
<dbReference type="PANTHER" id="PTHR21294:SF17">
    <property type="entry name" value="PROTEIN FIXA"/>
    <property type="match status" value="1"/>
</dbReference>
<gene>
    <name evidence="7" type="ORF">GBAR_LOCUS25654</name>
</gene>
<evidence type="ECO:0000256" key="3">
    <source>
        <dbReference type="ARBA" id="ARBA00016797"/>
    </source>
</evidence>
<dbReference type="InterPro" id="IPR014730">
    <property type="entry name" value="ETF_a/b_N"/>
</dbReference>
<dbReference type="GO" id="GO:0005759">
    <property type="term" value="C:mitochondrial matrix"/>
    <property type="evidence" value="ECO:0007669"/>
    <property type="project" value="UniProtKB-SubCell"/>
</dbReference>
<evidence type="ECO:0000313" key="8">
    <source>
        <dbReference type="Proteomes" id="UP001174909"/>
    </source>
</evidence>
<feature type="domain" description="Electron transfer flavoprotein alpha/beta-subunit N-terminal" evidence="6">
    <location>
        <begin position="4"/>
        <end position="105"/>
    </location>
</feature>
<dbReference type="PANTHER" id="PTHR21294">
    <property type="entry name" value="ELECTRON TRANSFER FLAVOPROTEIN BETA-SUBUNIT"/>
    <property type="match status" value="1"/>
</dbReference>
<protein>
    <recommendedName>
        <fullName evidence="3">Electron transfer flavoprotein subunit beta</fullName>
    </recommendedName>
</protein>
<reference evidence="7" key="1">
    <citation type="submission" date="2023-03" db="EMBL/GenBank/DDBJ databases">
        <authorList>
            <person name="Steffen K."/>
            <person name="Cardenas P."/>
        </authorList>
    </citation>
    <scope>NUCLEOTIDE SEQUENCE</scope>
</reference>
<comment type="similarity">
    <text evidence="2">Belongs to the ETF beta-subunit/FixA family.</text>
</comment>
<evidence type="ECO:0000259" key="6">
    <source>
        <dbReference type="Pfam" id="PF01012"/>
    </source>
</evidence>
<keyword evidence="8" id="KW-1185">Reference proteome</keyword>
<comment type="caution">
    <text evidence="7">The sequence shown here is derived from an EMBL/GenBank/DDBJ whole genome shotgun (WGS) entry which is preliminary data.</text>
</comment>
<sequence>MALALAREGPDLVICGRNSTDGETGQVGPEVAELMGLPHVSHVRRLDLSEDRRKAVVERITDEGFQILECDLPAVICVTEGVAPELFPNREQMEQAATKPVDEVNCSMLSDDSSQFGASGSPTWVNEIRLVEPNRLGVTLQEVTPEDAAHQIAQSVKERLAELDSTEPETSGEPLLAILVPPTGASG</sequence>
<dbReference type="PROSITE" id="PS01065">
    <property type="entry name" value="ETF_BETA"/>
    <property type="match status" value="1"/>
</dbReference>
<dbReference type="Gene3D" id="3.40.50.620">
    <property type="entry name" value="HUPs"/>
    <property type="match status" value="1"/>
</dbReference>
<dbReference type="InterPro" id="IPR000049">
    <property type="entry name" value="ET-Flavoprotein_bsu_CS"/>
</dbReference>
<comment type="function">
    <text evidence="4">Heterodimeric electron transfer flavoprotein that accepts electrons from several mitochondrial dehydrogenases, including acyl-CoA dehydrogenases, glutaryl-CoA and sarcosine dehydrogenase. It transfers the electrons to the main mitochondrial respiratory chain via ETF-ubiquinone oxidoreductase. Required for normal mitochondrial fatty acid oxidation and normal amino acid metabolism. ETFB binds an AMP molecule that probably has a purely structural role.</text>
</comment>
<dbReference type="GO" id="GO:0009055">
    <property type="term" value="F:electron transfer activity"/>
    <property type="evidence" value="ECO:0007669"/>
    <property type="project" value="InterPro"/>
</dbReference>
<evidence type="ECO:0000256" key="4">
    <source>
        <dbReference type="ARBA" id="ARBA00045835"/>
    </source>
</evidence>
<evidence type="ECO:0000313" key="7">
    <source>
        <dbReference type="EMBL" id="CAI8046387.1"/>
    </source>
</evidence>
<dbReference type="Proteomes" id="UP001174909">
    <property type="component" value="Unassembled WGS sequence"/>
</dbReference>
<evidence type="ECO:0000256" key="2">
    <source>
        <dbReference type="ARBA" id="ARBA00007557"/>
    </source>
</evidence>
<dbReference type="InterPro" id="IPR012255">
    <property type="entry name" value="ETF_b"/>
</dbReference>
<proteinExistence type="inferred from homology"/>
<evidence type="ECO:0000256" key="1">
    <source>
        <dbReference type="ARBA" id="ARBA00004305"/>
    </source>
</evidence>
<comment type="subcellular location">
    <subcellularLocation>
        <location evidence="1">Mitochondrion matrix</location>
    </subcellularLocation>
</comment>
<dbReference type="SUPFAM" id="SSF52402">
    <property type="entry name" value="Adenine nucleotide alpha hydrolases-like"/>
    <property type="match status" value="1"/>
</dbReference>
<dbReference type="InterPro" id="IPR014729">
    <property type="entry name" value="Rossmann-like_a/b/a_fold"/>
</dbReference>
<comment type="subunit">
    <text evidence="5">Heterodimer composed of ETFA and ETFB. Identified in a complex that contains ETFA, ETFB and ETFRF1. Interacts with ACADM.</text>
</comment>
<dbReference type="Pfam" id="PF01012">
    <property type="entry name" value="ETF"/>
    <property type="match status" value="1"/>
</dbReference>